<proteinExistence type="predicted"/>
<dbReference type="Proteomes" id="UP000566819">
    <property type="component" value="Unassembled WGS sequence"/>
</dbReference>
<dbReference type="InterPro" id="IPR045134">
    <property type="entry name" value="UHRF1/2-like"/>
</dbReference>
<dbReference type="GO" id="GO:0016567">
    <property type="term" value="P:protein ubiquitination"/>
    <property type="evidence" value="ECO:0007669"/>
    <property type="project" value="TreeGrafter"/>
</dbReference>
<protein>
    <recommendedName>
        <fullName evidence="4">YDG domain-containing protein</fullName>
    </recommendedName>
</protein>
<feature type="compositionally biased region" description="Polar residues" evidence="3">
    <location>
        <begin position="14"/>
        <end position="31"/>
    </location>
</feature>
<evidence type="ECO:0000256" key="2">
    <source>
        <dbReference type="PROSITE-ProRule" id="PRU00358"/>
    </source>
</evidence>
<dbReference type="Pfam" id="PF02182">
    <property type="entry name" value="SAD_SRA"/>
    <property type="match status" value="1"/>
</dbReference>
<name>A0A8H4RQ01_9HELO</name>
<dbReference type="InterPro" id="IPR003105">
    <property type="entry name" value="SRA_YDG"/>
</dbReference>
<keyword evidence="1 2" id="KW-0539">Nucleus</keyword>
<feature type="region of interest" description="Disordered" evidence="3">
    <location>
        <begin position="156"/>
        <end position="191"/>
    </location>
</feature>
<accession>A0A8H4RQ01</accession>
<sequence length="412" mass="46090">MSSPTTSGGQSQSELASISGINSPRKLSSDASPRIDPRELVADSVDYYLSQNGEPDFNPAFIKTLKDNLTLVAMKLKSGRNIEQLTDEHMDKVLLFLYWVAQNKKPIAELHKEHNVRGCLLAIEDTRNNMPEDCQIIAKGFREEFEAINWGVPVEPEVPDEPKAKTRTKRARVEEKSALPKPKAAKVHNKDGKTEKPACIIRARDDHKIFGLHGIMHHIVMSVKKSKIWVVDKYEKKDFRVFGHNGLEVGMCWPMRVAAMRDGAHGAPVAGISGTAAEGCYSIVVSGEYDDVDVDNGDTLHYSTANAHDPKDILKPTVDKQNPYTQSLIRSSKTKKPVRVLRTSKSGWNGRPAKGVRYDGLYTVVKYEQKTNLKGGLYLSFFLKRNDNQPPIDRSRPTFEEGAIFDKVKDGF</sequence>
<dbReference type="PANTHER" id="PTHR14140:SF27">
    <property type="entry name" value="OS04G0289800 PROTEIN"/>
    <property type="match status" value="1"/>
</dbReference>
<dbReference type="GO" id="GO:0005634">
    <property type="term" value="C:nucleus"/>
    <property type="evidence" value="ECO:0007669"/>
    <property type="project" value="UniProtKB-SubCell"/>
</dbReference>
<dbReference type="Gene3D" id="2.30.280.10">
    <property type="entry name" value="SRA-YDG"/>
    <property type="match status" value="1"/>
</dbReference>
<keyword evidence="6" id="KW-1185">Reference proteome</keyword>
<dbReference type="InterPro" id="IPR015947">
    <property type="entry name" value="PUA-like_sf"/>
</dbReference>
<feature type="region of interest" description="Disordered" evidence="3">
    <location>
        <begin position="1"/>
        <end position="35"/>
    </location>
</feature>
<comment type="subcellular location">
    <subcellularLocation>
        <location evidence="2">Nucleus</location>
    </subcellularLocation>
</comment>
<dbReference type="InterPro" id="IPR036987">
    <property type="entry name" value="SRA-YDG_sf"/>
</dbReference>
<evidence type="ECO:0000313" key="5">
    <source>
        <dbReference type="EMBL" id="KAF4632302.1"/>
    </source>
</evidence>
<organism evidence="5 6">
    <name type="scientific">Cudoniella acicularis</name>
    <dbReference type="NCBI Taxonomy" id="354080"/>
    <lineage>
        <taxon>Eukaryota</taxon>
        <taxon>Fungi</taxon>
        <taxon>Dikarya</taxon>
        <taxon>Ascomycota</taxon>
        <taxon>Pezizomycotina</taxon>
        <taxon>Leotiomycetes</taxon>
        <taxon>Helotiales</taxon>
        <taxon>Tricladiaceae</taxon>
        <taxon>Cudoniella</taxon>
    </lineage>
</organism>
<evidence type="ECO:0000313" key="6">
    <source>
        <dbReference type="Proteomes" id="UP000566819"/>
    </source>
</evidence>
<evidence type="ECO:0000256" key="1">
    <source>
        <dbReference type="ARBA" id="ARBA00023242"/>
    </source>
</evidence>
<feature type="compositionally biased region" description="Low complexity" evidence="3">
    <location>
        <begin position="1"/>
        <end position="13"/>
    </location>
</feature>
<gene>
    <name evidence="5" type="ORF">G7Y89_g5819</name>
</gene>
<evidence type="ECO:0000259" key="4">
    <source>
        <dbReference type="PROSITE" id="PS51015"/>
    </source>
</evidence>
<dbReference type="PROSITE" id="PS51015">
    <property type="entry name" value="YDG"/>
    <property type="match status" value="1"/>
</dbReference>
<evidence type="ECO:0000256" key="3">
    <source>
        <dbReference type="SAM" id="MobiDB-lite"/>
    </source>
</evidence>
<feature type="domain" description="YDG" evidence="4">
    <location>
        <begin position="242"/>
        <end position="385"/>
    </location>
</feature>
<reference evidence="5 6" key="1">
    <citation type="submission" date="2020-03" db="EMBL/GenBank/DDBJ databases">
        <title>Draft Genome Sequence of Cudoniella acicularis.</title>
        <authorList>
            <person name="Buettner E."/>
            <person name="Kellner H."/>
        </authorList>
    </citation>
    <scope>NUCLEOTIDE SEQUENCE [LARGE SCALE GENOMIC DNA]</scope>
    <source>
        <strain evidence="5 6">DSM 108380</strain>
    </source>
</reference>
<dbReference type="EMBL" id="JAAMPI010000359">
    <property type="protein sequence ID" value="KAF4632302.1"/>
    <property type="molecule type" value="Genomic_DNA"/>
</dbReference>
<dbReference type="GO" id="GO:0044027">
    <property type="term" value="P:negative regulation of gene expression via chromosomal CpG island methylation"/>
    <property type="evidence" value="ECO:0007669"/>
    <property type="project" value="TreeGrafter"/>
</dbReference>
<dbReference type="AlphaFoldDB" id="A0A8H4RQ01"/>
<comment type="caution">
    <text evidence="5">The sequence shown here is derived from an EMBL/GenBank/DDBJ whole genome shotgun (WGS) entry which is preliminary data.</text>
</comment>
<dbReference type="PANTHER" id="PTHR14140">
    <property type="entry name" value="E3 UBIQUITIN-PROTEIN LIGASE UHRF-RELATED"/>
    <property type="match status" value="1"/>
</dbReference>
<dbReference type="SMART" id="SM00466">
    <property type="entry name" value="SRA"/>
    <property type="match status" value="1"/>
</dbReference>
<dbReference type="OrthoDB" id="2270193at2759"/>
<dbReference type="GO" id="GO:0061630">
    <property type="term" value="F:ubiquitin protein ligase activity"/>
    <property type="evidence" value="ECO:0007669"/>
    <property type="project" value="TreeGrafter"/>
</dbReference>
<dbReference type="SUPFAM" id="SSF88697">
    <property type="entry name" value="PUA domain-like"/>
    <property type="match status" value="1"/>
</dbReference>